<accession>A0A0D9QEM7</accession>
<dbReference type="OrthoDB" id="551431at2759"/>
<dbReference type="VEuPathDB" id="PlasmoDB:AK88_04861"/>
<evidence type="ECO:0000256" key="1">
    <source>
        <dbReference type="ARBA" id="ARBA00009856"/>
    </source>
</evidence>
<evidence type="ECO:0000313" key="5">
    <source>
        <dbReference type="Proteomes" id="UP000054561"/>
    </source>
</evidence>
<dbReference type="RefSeq" id="XP_012337888.1">
    <property type="nucleotide sequence ID" value="XM_012482465.1"/>
</dbReference>
<dbReference type="PANTHER" id="PTHR28626:SF3">
    <property type="entry name" value="SRR1-LIKE PROTEIN"/>
    <property type="match status" value="1"/>
</dbReference>
<dbReference type="Pfam" id="PF07985">
    <property type="entry name" value="SRR1"/>
    <property type="match status" value="1"/>
</dbReference>
<dbReference type="EMBL" id="KQ001722">
    <property type="protein sequence ID" value="KJP85510.1"/>
    <property type="molecule type" value="Genomic_DNA"/>
</dbReference>
<feature type="region of interest" description="Disordered" evidence="2">
    <location>
        <begin position="168"/>
        <end position="191"/>
    </location>
</feature>
<gene>
    <name evidence="4" type="ORF">AK88_04861</name>
</gene>
<dbReference type="GeneID" id="24270175"/>
<evidence type="ECO:0000313" key="4">
    <source>
        <dbReference type="EMBL" id="KJP85510.1"/>
    </source>
</evidence>
<organism evidence="4 5">
    <name type="scientific">Plasmodium fragile</name>
    <dbReference type="NCBI Taxonomy" id="5857"/>
    <lineage>
        <taxon>Eukaryota</taxon>
        <taxon>Sar</taxon>
        <taxon>Alveolata</taxon>
        <taxon>Apicomplexa</taxon>
        <taxon>Aconoidasida</taxon>
        <taxon>Haemosporida</taxon>
        <taxon>Plasmodiidae</taxon>
        <taxon>Plasmodium</taxon>
        <taxon>Plasmodium (Plasmodium)</taxon>
    </lineage>
</organism>
<comment type="similarity">
    <text evidence="1">Belongs to the SRR1 family.</text>
</comment>
<feature type="domain" description="SRR1-like" evidence="3">
    <location>
        <begin position="82"/>
        <end position="327"/>
    </location>
</feature>
<dbReference type="GO" id="GO:0005634">
    <property type="term" value="C:nucleus"/>
    <property type="evidence" value="ECO:0007669"/>
    <property type="project" value="TreeGrafter"/>
</dbReference>
<evidence type="ECO:0000259" key="3">
    <source>
        <dbReference type="Pfam" id="PF07985"/>
    </source>
</evidence>
<evidence type="ECO:0000256" key="2">
    <source>
        <dbReference type="SAM" id="MobiDB-lite"/>
    </source>
</evidence>
<reference evidence="4 5" key="1">
    <citation type="submission" date="2014-03" db="EMBL/GenBank/DDBJ databases">
        <title>The Genome Sequence of Plasmodium fragile nilgiri.</title>
        <authorList>
            <consortium name="The Broad Institute Genomics Platform"/>
            <consortium name="The Broad Institute Genome Sequencing Center for Infectious Disease"/>
            <person name="Neafsey D."/>
            <person name="Duraisingh M."/>
            <person name="Young S.K."/>
            <person name="Zeng Q."/>
            <person name="Gargeya S."/>
            <person name="Abouelleil A."/>
            <person name="Alvarado L."/>
            <person name="Chapman S.B."/>
            <person name="Gainer-Dewar J."/>
            <person name="Goldberg J."/>
            <person name="Griggs A."/>
            <person name="Gujja S."/>
            <person name="Hansen M."/>
            <person name="Howarth C."/>
            <person name="Imamovic A."/>
            <person name="Larimer J."/>
            <person name="Pearson M."/>
            <person name="Poon T.W."/>
            <person name="Priest M."/>
            <person name="Roberts A."/>
            <person name="Saif S."/>
            <person name="Shea T."/>
            <person name="Sykes S."/>
            <person name="Wortman J."/>
            <person name="Nusbaum C."/>
            <person name="Birren B."/>
        </authorList>
    </citation>
    <scope>NUCLEOTIDE SEQUENCE [LARGE SCALE GENOMIC DNA]</scope>
    <source>
        <strain evidence="5">nilgiri</strain>
    </source>
</reference>
<dbReference type="InterPro" id="IPR012942">
    <property type="entry name" value="SRR1-like"/>
</dbReference>
<dbReference type="PANTHER" id="PTHR28626">
    <property type="entry name" value="SRR1-LIKE PROTEIN"/>
    <property type="match status" value="1"/>
</dbReference>
<name>A0A0D9QEM7_PLAFR</name>
<dbReference type="GO" id="GO:0005737">
    <property type="term" value="C:cytoplasm"/>
    <property type="evidence" value="ECO:0007669"/>
    <property type="project" value="TreeGrafter"/>
</dbReference>
<dbReference type="OMA" id="HCDISLY"/>
<dbReference type="Proteomes" id="UP000054561">
    <property type="component" value="Unassembled WGS sequence"/>
</dbReference>
<feature type="compositionally biased region" description="Basic and acidic residues" evidence="2">
    <location>
        <begin position="18"/>
        <end position="27"/>
    </location>
</feature>
<dbReference type="AlphaFoldDB" id="A0A0D9QEM7"/>
<sequence length="357" mass="41700">MEDWVYVERRRRSRKKKPEGGSKDAGRHIAHTAHTARSTCGRFTEHPPVDQAKLAEKTLSEIKKVMTCLEKSDFFLNFHQQFMKVVDKAKVHIKCAICLGLGSLEDPNWNSRKACLYQLGFILLLVRIYNVKKVYIYDPKIGVVDRYVCDRFHVEVLSRCEEEGRVEEEAHIDQPHSDTCAEEEKDDKTKHTIVKPSEDERTLVFMPHCDVSLYSQVMHNIYINEKLKYAQVHFLLTLQKTILLGNSFEYYREHIHMYRPFGIPSYAIRMLRNGTALPESTSEKDLNRLVNFYKSDHFLFYVHKYARQDKFPFFADHVSAFNDMAIITFGSMPDRLNFWLNVWTDVTSGGPNCEIEG</sequence>
<dbReference type="InterPro" id="IPR040044">
    <property type="entry name" value="SRR1L"/>
</dbReference>
<keyword evidence="5" id="KW-1185">Reference proteome</keyword>
<proteinExistence type="inferred from homology"/>
<protein>
    <recommendedName>
        <fullName evidence="3">SRR1-like domain-containing protein</fullName>
    </recommendedName>
</protein>
<feature type="region of interest" description="Disordered" evidence="2">
    <location>
        <begin position="1"/>
        <end position="28"/>
    </location>
</feature>